<evidence type="ECO:0000313" key="2">
    <source>
        <dbReference type="Proteomes" id="UP000219336"/>
    </source>
</evidence>
<dbReference type="EMBL" id="OANU01000142">
    <property type="protein sequence ID" value="SNX50768.1"/>
    <property type="molecule type" value="Genomic_DNA"/>
</dbReference>
<dbReference type="AlphaFoldDB" id="A0A240EQ70"/>
<dbReference type="RefSeq" id="WP_096995659.1">
    <property type="nucleotide sequence ID" value="NZ_JBHSII010000007.1"/>
</dbReference>
<evidence type="ECO:0000313" key="1">
    <source>
        <dbReference type="EMBL" id="SNX50768.1"/>
    </source>
</evidence>
<sequence length="106" mass="12048">MFLIQGRFIVGNKEFEDAFSDRVLFEAWQQYLISSNKDVPETWTETAISDLRATCVAENAKFSKEIRKLNSGGKKMTKPILGRAIAQRVNPEELPETLSSLIELLK</sequence>
<protein>
    <submittedName>
        <fullName evidence="1">Uncharacterized protein</fullName>
    </submittedName>
</protein>
<accession>A0A240EQ70</accession>
<dbReference type="Proteomes" id="UP000219336">
    <property type="component" value="Unassembled WGS sequence"/>
</dbReference>
<proteinExistence type="predicted"/>
<name>A0A240EQ70_9VIBR</name>
<gene>
    <name evidence="1" type="ORF">VTH8203_04442</name>
</gene>
<keyword evidence="2" id="KW-1185">Reference proteome</keyword>
<organism evidence="1 2">
    <name type="scientific">Vibrio thalassae</name>
    <dbReference type="NCBI Taxonomy" id="1243014"/>
    <lineage>
        <taxon>Bacteria</taxon>
        <taxon>Pseudomonadati</taxon>
        <taxon>Pseudomonadota</taxon>
        <taxon>Gammaproteobacteria</taxon>
        <taxon>Vibrionales</taxon>
        <taxon>Vibrionaceae</taxon>
        <taxon>Vibrio</taxon>
    </lineage>
</organism>
<reference evidence="2" key="1">
    <citation type="submission" date="2016-06" db="EMBL/GenBank/DDBJ databases">
        <authorList>
            <person name="Rodrigo-Torres L."/>
            <person name="Arahal R.D."/>
            <person name="Lucena T."/>
        </authorList>
    </citation>
    <scope>NUCLEOTIDE SEQUENCE [LARGE SCALE GENOMIC DNA]</scope>
    <source>
        <strain evidence="2">CECT8203</strain>
    </source>
</reference>